<dbReference type="EMBL" id="NGJZ01000001">
    <property type="protein sequence ID" value="RSU07990.1"/>
    <property type="molecule type" value="Genomic_DNA"/>
</dbReference>
<dbReference type="Proteomes" id="UP000288669">
    <property type="component" value="Unassembled WGS sequence"/>
</dbReference>
<keyword evidence="2" id="KW-1185">Reference proteome</keyword>
<name>A0A430AIR7_9ENTE</name>
<comment type="caution">
    <text evidence="1">The sequence shown here is derived from an EMBL/GenBank/DDBJ whole genome shotgun (WGS) entry which is preliminary data.</text>
</comment>
<gene>
    <name evidence="1" type="ORF">CBF30_01755</name>
</gene>
<dbReference type="OrthoDB" id="2185967at2"/>
<dbReference type="RefSeq" id="WP_126822151.1">
    <property type="nucleotide sequence ID" value="NZ_JBHLWU010000001.1"/>
</dbReference>
<dbReference type="AlphaFoldDB" id="A0A430AIR7"/>
<evidence type="ECO:0000313" key="2">
    <source>
        <dbReference type="Proteomes" id="UP000288669"/>
    </source>
</evidence>
<proteinExistence type="predicted"/>
<protein>
    <submittedName>
        <fullName evidence="1">Uncharacterized protein</fullName>
    </submittedName>
</protein>
<sequence>MNKELVEVGEEYLCQAVGLNEEAVGKVTHKMENCVVIAIESCATCDADTVEEKIKMVVAKYEHLVKV</sequence>
<organism evidence="1 2">
    <name type="scientific">Vagococcus entomophilus</name>
    <dbReference type="NCBI Taxonomy" id="1160095"/>
    <lineage>
        <taxon>Bacteria</taxon>
        <taxon>Bacillati</taxon>
        <taxon>Bacillota</taxon>
        <taxon>Bacilli</taxon>
        <taxon>Lactobacillales</taxon>
        <taxon>Enterococcaceae</taxon>
        <taxon>Vagococcus</taxon>
    </lineage>
</organism>
<evidence type="ECO:0000313" key="1">
    <source>
        <dbReference type="EMBL" id="RSU07990.1"/>
    </source>
</evidence>
<accession>A0A430AIR7</accession>
<reference evidence="1 2" key="1">
    <citation type="submission" date="2017-05" db="EMBL/GenBank/DDBJ databases">
        <title>Vagococcus spp. assemblies.</title>
        <authorList>
            <person name="Gulvik C.A."/>
        </authorList>
    </citation>
    <scope>NUCLEOTIDE SEQUENCE [LARGE SCALE GENOMIC DNA]</scope>
    <source>
        <strain evidence="1 2">DSM 24756</strain>
    </source>
</reference>